<feature type="non-terminal residue" evidence="4">
    <location>
        <position position="1"/>
    </location>
</feature>
<accession>A0ABP0YZL9</accession>
<keyword evidence="2" id="KW-0804">Transcription</keyword>
<evidence type="ECO:0000313" key="4">
    <source>
        <dbReference type="EMBL" id="CAK9325749.1"/>
    </source>
</evidence>
<proteinExistence type="predicted"/>
<dbReference type="InterPro" id="IPR044660">
    <property type="entry name" value="IBH1-like"/>
</dbReference>
<sequence length="157" mass="17778">LKSTTSSNTKMNFLERKKAIKMTADHAMAAMRNGATIWSQAIIAKSMKGQTPLEAILNRRMIYAKLRRKKMTTTTTLRKMGRRVGRKMARSRSSPSKVLASTVAKRLVEKRTIVLRSLVPGGEFMEDDGLLIEEALDYMTFLQAQVDGMRFVANYCR</sequence>
<keyword evidence="1" id="KW-0805">Transcription regulation</keyword>
<organism evidence="4 5">
    <name type="scientific">Citrullus colocynthis</name>
    <name type="common">colocynth</name>
    <dbReference type="NCBI Taxonomy" id="252529"/>
    <lineage>
        <taxon>Eukaryota</taxon>
        <taxon>Viridiplantae</taxon>
        <taxon>Streptophyta</taxon>
        <taxon>Embryophyta</taxon>
        <taxon>Tracheophyta</taxon>
        <taxon>Spermatophyta</taxon>
        <taxon>Magnoliopsida</taxon>
        <taxon>eudicotyledons</taxon>
        <taxon>Gunneridae</taxon>
        <taxon>Pentapetalae</taxon>
        <taxon>rosids</taxon>
        <taxon>fabids</taxon>
        <taxon>Cucurbitales</taxon>
        <taxon>Cucurbitaceae</taxon>
        <taxon>Benincaseae</taxon>
        <taxon>Citrullus</taxon>
    </lineage>
</organism>
<evidence type="ECO:0000256" key="1">
    <source>
        <dbReference type="ARBA" id="ARBA00023015"/>
    </source>
</evidence>
<evidence type="ECO:0000313" key="5">
    <source>
        <dbReference type="Proteomes" id="UP001642487"/>
    </source>
</evidence>
<protein>
    <recommendedName>
        <fullName evidence="3">IBH1-like N-terminal domain-containing protein</fullName>
    </recommendedName>
</protein>
<dbReference type="Pfam" id="PF26576">
    <property type="entry name" value="IBH1_N"/>
    <property type="match status" value="1"/>
</dbReference>
<dbReference type="EMBL" id="OZ021741">
    <property type="protein sequence ID" value="CAK9325749.1"/>
    <property type="molecule type" value="Genomic_DNA"/>
</dbReference>
<keyword evidence="5" id="KW-1185">Reference proteome</keyword>
<gene>
    <name evidence="4" type="ORF">CITCOLO1_LOCUS18019</name>
</gene>
<evidence type="ECO:0000256" key="2">
    <source>
        <dbReference type="ARBA" id="ARBA00023163"/>
    </source>
</evidence>
<name>A0ABP0YZL9_9ROSI</name>
<dbReference type="InterPro" id="IPR059002">
    <property type="entry name" value="IBH1_N"/>
</dbReference>
<reference evidence="4 5" key="1">
    <citation type="submission" date="2024-03" db="EMBL/GenBank/DDBJ databases">
        <authorList>
            <person name="Gkanogiannis A."/>
            <person name="Becerra Lopez-Lavalle L."/>
        </authorList>
    </citation>
    <scope>NUCLEOTIDE SEQUENCE [LARGE SCALE GENOMIC DNA]</scope>
</reference>
<dbReference type="Proteomes" id="UP001642487">
    <property type="component" value="Chromosome 7"/>
</dbReference>
<feature type="domain" description="IBH1-like N-terminal" evidence="3">
    <location>
        <begin position="4"/>
        <end position="48"/>
    </location>
</feature>
<dbReference type="PANTHER" id="PTHR33124">
    <property type="entry name" value="TRANSCRIPTION FACTOR IBH1-LIKE 1"/>
    <property type="match status" value="1"/>
</dbReference>
<dbReference type="PANTHER" id="PTHR33124:SF5">
    <property type="entry name" value="TRANSCRIPTION FACTOR IBH1-LIKE 1"/>
    <property type="match status" value="1"/>
</dbReference>
<evidence type="ECO:0000259" key="3">
    <source>
        <dbReference type="Pfam" id="PF26576"/>
    </source>
</evidence>